<accession>A0A3R7EYN5</accession>
<proteinExistence type="predicted"/>
<name>A0A3R7EYN5_9ACTN</name>
<sequence>MARRVEFVDTSVLCNLLGVPGKCQDREQVAHDLRRKREARNCTLLLPVTAVIETGNHIAQLPDGKARRACAERFAAVLRTVVEGTAPWALNEVEWNAAHLETLLAGGRTGSSLIEHACNRLGCGDLNILVERDRYLARTSGIEAGVWTLDALLASYA</sequence>
<dbReference type="OrthoDB" id="158697at2"/>
<dbReference type="Proteomes" id="UP000028058">
    <property type="component" value="Unassembled WGS sequence"/>
</dbReference>
<dbReference type="RefSeq" id="WP_039821423.1">
    <property type="nucleotide sequence ID" value="NZ_CP134822.1"/>
</dbReference>
<gene>
    <name evidence="1" type="ORF">SFRA_001350</name>
</gene>
<dbReference type="AlphaFoldDB" id="A0A3R7EYN5"/>
<reference evidence="1 2" key="1">
    <citation type="journal article" date="2014" name="Genome Announc.">
        <title>Draft Genome Sequence of Streptomyces fradiae ATCC 19609, a Strain Highly Sensitive to Antibiotics.</title>
        <authorList>
            <person name="Bekker O.B."/>
            <person name="Klimina K.M."/>
            <person name="Vatlin A.A."/>
            <person name="Zakharevich N.V."/>
            <person name="Kasianov A.S."/>
            <person name="Danilenko V.N."/>
        </authorList>
    </citation>
    <scope>NUCLEOTIDE SEQUENCE [LARGE SCALE GENOMIC DNA]</scope>
    <source>
        <strain evidence="1 2">ATCC 19609</strain>
    </source>
</reference>
<organism evidence="1 2">
    <name type="scientific">Streptomyces xinghaiensis</name>
    <dbReference type="NCBI Taxonomy" id="1038928"/>
    <lineage>
        <taxon>Bacteria</taxon>
        <taxon>Bacillati</taxon>
        <taxon>Actinomycetota</taxon>
        <taxon>Actinomycetes</taxon>
        <taxon>Kitasatosporales</taxon>
        <taxon>Streptomycetaceae</taxon>
        <taxon>Streptomyces</taxon>
    </lineage>
</organism>
<evidence type="ECO:0008006" key="3">
    <source>
        <dbReference type="Google" id="ProtNLM"/>
    </source>
</evidence>
<evidence type="ECO:0000313" key="1">
    <source>
        <dbReference type="EMBL" id="RKM98919.1"/>
    </source>
</evidence>
<keyword evidence="2" id="KW-1185">Reference proteome</keyword>
<evidence type="ECO:0000313" key="2">
    <source>
        <dbReference type="Proteomes" id="UP000028058"/>
    </source>
</evidence>
<comment type="caution">
    <text evidence="1">The sequence shown here is derived from an EMBL/GenBank/DDBJ whole genome shotgun (WGS) entry which is preliminary data.</text>
</comment>
<protein>
    <recommendedName>
        <fullName evidence="3">PIN domain-containing protein</fullName>
    </recommendedName>
</protein>
<dbReference type="GeneID" id="300077354"/>
<dbReference type="EMBL" id="JNAD02000001">
    <property type="protein sequence ID" value="RKM98919.1"/>
    <property type="molecule type" value="Genomic_DNA"/>
</dbReference>